<feature type="domain" description="S-adenosylmethionine synthetase central" evidence="14">
    <location>
        <begin position="113"/>
        <end position="233"/>
    </location>
</feature>
<dbReference type="InterPro" id="IPR022628">
    <property type="entry name" value="S-AdoMet_synt_N"/>
</dbReference>
<dbReference type="KEGG" id="amin:AUMI_15390"/>
<evidence type="ECO:0000259" key="15">
    <source>
        <dbReference type="Pfam" id="PF02773"/>
    </source>
</evidence>
<dbReference type="RefSeq" id="WP_096381072.1">
    <property type="nucleotide sequence ID" value="NZ_AP017457.1"/>
</dbReference>
<dbReference type="Proteomes" id="UP000243847">
    <property type="component" value="Chromosome sequence1"/>
</dbReference>
<proteinExistence type="inferred from homology"/>
<keyword evidence="4 10" id="KW-0808">Transferase</keyword>
<feature type="binding site" evidence="10">
    <location>
        <position position="44"/>
    </location>
    <ligand>
        <name>K(+)</name>
        <dbReference type="ChEBI" id="CHEBI:29103"/>
    </ligand>
</feature>
<comment type="catalytic activity">
    <reaction evidence="10">
        <text>L-methionine + ATP + H2O = S-adenosyl-L-methionine + phosphate + diphosphate</text>
        <dbReference type="Rhea" id="RHEA:21080"/>
        <dbReference type="ChEBI" id="CHEBI:15377"/>
        <dbReference type="ChEBI" id="CHEBI:30616"/>
        <dbReference type="ChEBI" id="CHEBI:33019"/>
        <dbReference type="ChEBI" id="CHEBI:43474"/>
        <dbReference type="ChEBI" id="CHEBI:57844"/>
        <dbReference type="ChEBI" id="CHEBI:59789"/>
        <dbReference type="EC" id="2.5.1.6"/>
    </reaction>
</comment>
<dbReference type="GO" id="GO:0005524">
    <property type="term" value="F:ATP binding"/>
    <property type="evidence" value="ECO:0007669"/>
    <property type="project" value="UniProtKB-UniRule"/>
</dbReference>
<feature type="binding site" description="in other chain" evidence="10">
    <location>
        <position position="57"/>
    </location>
    <ligand>
        <name>L-methionine</name>
        <dbReference type="ChEBI" id="CHEBI:57844"/>
        <note>ligand shared between two neighboring subunits</note>
    </ligand>
</feature>
<dbReference type="Pfam" id="PF02772">
    <property type="entry name" value="S-AdoMet_synt_M"/>
    <property type="match status" value="1"/>
</dbReference>
<evidence type="ECO:0000256" key="10">
    <source>
        <dbReference type="HAMAP-Rule" id="MF_00086"/>
    </source>
</evidence>
<dbReference type="CDD" id="cd18079">
    <property type="entry name" value="S-AdoMet_synt"/>
    <property type="match status" value="1"/>
</dbReference>
<keyword evidence="8 10" id="KW-0460">Magnesium</keyword>
<dbReference type="EC" id="2.5.1.6" evidence="10"/>
<dbReference type="HAMAP" id="MF_00086">
    <property type="entry name" value="S_AdoMet_synth1"/>
    <property type="match status" value="1"/>
</dbReference>
<comment type="subunit">
    <text evidence="10">Homotetramer; dimer of dimers.</text>
</comment>
<keyword evidence="6 10" id="KW-0547">Nucleotide-binding</keyword>
<dbReference type="GO" id="GO:0004478">
    <property type="term" value="F:methionine adenosyltransferase activity"/>
    <property type="evidence" value="ECO:0007669"/>
    <property type="project" value="UniProtKB-UniRule"/>
</dbReference>
<evidence type="ECO:0000256" key="6">
    <source>
        <dbReference type="ARBA" id="ARBA00022741"/>
    </source>
</evidence>
<dbReference type="InterPro" id="IPR002133">
    <property type="entry name" value="S-AdoMet_synthetase"/>
</dbReference>
<dbReference type="InterPro" id="IPR022630">
    <property type="entry name" value="S-AdoMet_synt_C"/>
</dbReference>
<keyword evidence="7 10" id="KW-0067">ATP-binding</keyword>
<evidence type="ECO:0000256" key="12">
    <source>
        <dbReference type="RuleBase" id="RU004462"/>
    </source>
</evidence>
<dbReference type="GeneID" id="80451729"/>
<dbReference type="InterPro" id="IPR022631">
    <property type="entry name" value="ADOMET_SYNTHASE_CS"/>
</dbReference>
<organism evidence="16 17">
    <name type="scientific">Aurantimicrobium minutum</name>
    <dbReference type="NCBI Taxonomy" id="708131"/>
    <lineage>
        <taxon>Bacteria</taxon>
        <taxon>Bacillati</taxon>
        <taxon>Actinomycetota</taxon>
        <taxon>Actinomycetes</taxon>
        <taxon>Micrococcales</taxon>
        <taxon>Microbacteriaceae</taxon>
        <taxon>Aurantimicrobium</taxon>
    </lineage>
</organism>
<feature type="binding site" description="in other chain" evidence="10">
    <location>
        <position position="272"/>
    </location>
    <ligand>
        <name>L-methionine</name>
        <dbReference type="ChEBI" id="CHEBI:57844"/>
        <note>ligand shared between two neighboring subunits</note>
    </ligand>
</feature>
<keyword evidence="9 10" id="KW-0630">Potassium</keyword>
<dbReference type="AlphaFoldDB" id="A0A173LX43"/>
<dbReference type="GO" id="GO:0005737">
    <property type="term" value="C:cytoplasm"/>
    <property type="evidence" value="ECO:0007669"/>
    <property type="project" value="UniProtKB-SubCell"/>
</dbReference>
<dbReference type="PIRSF" id="PIRSF000497">
    <property type="entry name" value="MAT"/>
    <property type="match status" value="1"/>
</dbReference>
<evidence type="ECO:0000256" key="2">
    <source>
        <dbReference type="ARBA" id="ARBA00009685"/>
    </source>
</evidence>
<dbReference type="PANTHER" id="PTHR11964">
    <property type="entry name" value="S-ADENOSYLMETHIONINE SYNTHETASE"/>
    <property type="match status" value="1"/>
</dbReference>
<evidence type="ECO:0000313" key="16">
    <source>
        <dbReference type="EMBL" id="BAU99081.1"/>
    </source>
</evidence>
<evidence type="ECO:0000259" key="14">
    <source>
        <dbReference type="Pfam" id="PF02772"/>
    </source>
</evidence>
<dbReference type="EMBL" id="AP017457">
    <property type="protein sequence ID" value="BAU99081.1"/>
    <property type="molecule type" value="Genomic_DNA"/>
</dbReference>
<comment type="subcellular location">
    <subcellularLocation>
        <location evidence="10 11">Cytoplasm</location>
    </subcellularLocation>
</comment>
<protein>
    <recommendedName>
        <fullName evidence="10">S-adenosylmethionine synthase</fullName>
        <shortName evidence="10">AdoMet synthase</shortName>
        <ecNumber evidence="10">2.5.1.6</ecNumber>
    </recommendedName>
    <alternativeName>
        <fullName evidence="10">MAT</fullName>
    </alternativeName>
    <alternativeName>
        <fullName evidence="10">Methionine adenosyltransferase</fullName>
    </alternativeName>
</protein>
<feature type="binding site" description="in other chain" evidence="10">
    <location>
        <position position="16"/>
    </location>
    <ligand>
        <name>ATP</name>
        <dbReference type="ChEBI" id="CHEBI:30616"/>
        <note>ligand shared between two neighboring subunits</note>
    </ligand>
</feature>
<feature type="binding site" evidence="10">
    <location>
        <position position="241"/>
    </location>
    <ligand>
        <name>L-methionine</name>
        <dbReference type="ChEBI" id="CHEBI:57844"/>
        <note>ligand shared between two neighboring subunits</note>
    </ligand>
</feature>
<dbReference type="Pfam" id="PF02773">
    <property type="entry name" value="S-AdoMet_synt_C"/>
    <property type="match status" value="1"/>
</dbReference>
<feature type="domain" description="S-adenosylmethionine synthetase N-terminal" evidence="13">
    <location>
        <begin position="6"/>
        <end position="102"/>
    </location>
</feature>
<comment type="similarity">
    <text evidence="2 10 12">Belongs to the AdoMet synthase family.</text>
</comment>
<dbReference type="GO" id="GO:0006730">
    <property type="term" value="P:one-carbon metabolic process"/>
    <property type="evidence" value="ECO:0007669"/>
    <property type="project" value="UniProtKB-KW"/>
</dbReference>
<dbReference type="Gene3D" id="3.30.300.10">
    <property type="match status" value="3"/>
</dbReference>
<sequence>MSALRLFTSESVTEGHPDKICDQISDSILDNLLEQDKGSRVAVETLVTTGLVHVAGEVTTEGYAEIPEIVRNVVKDIGYTSSDIGFDGDSCGVSVSIGQQSPDIANLVFGQEEQGAGDQGIMFGYATTETAQLMPLPIYLSHRIAERLTEARKSGQLAYLRPDGKTQVTVGYEGIIPRTIETVVVSTQHAPQADSSLESLRADVIDYIIRPVLADAGFSSADTNFMVNPMGKFEIGGPKGDAGLTGRKIIVDTYGGASRHGGGAFSGKDPSKVDRSAAYAMRHVAKNAVAAGFAEKLEVQIAYAIGVAQPVGLYVETFGTGKVDDSVIIKAIRDTFDLSPAGIIRELDLLRPIYRQTAAYGHFGRELPDFTWEKLDKVDELRRLAGL</sequence>
<dbReference type="InterPro" id="IPR022636">
    <property type="entry name" value="S-AdoMet_synthetase_sfam"/>
</dbReference>
<feature type="binding site" description="in other chain" evidence="10">
    <location>
        <begin position="232"/>
        <end position="233"/>
    </location>
    <ligand>
        <name>ATP</name>
        <dbReference type="ChEBI" id="CHEBI:30616"/>
        <note>ligand shared between two neighboring subunits</note>
    </ligand>
</feature>
<dbReference type="GO" id="GO:0006556">
    <property type="term" value="P:S-adenosylmethionine biosynthetic process"/>
    <property type="evidence" value="ECO:0007669"/>
    <property type="project" value="UniProtKB-UniRule"/>
</dbReference>
<dbReference type="NCBIfam" id="TIGR01034">
    <property type="entry name" value="metK"/>
    <property type="match status" value="1"/>
</dbReference>
<evidence type="ECO:0000256" key="4">
    <source>
        <dbReference type="ARBA" id="ARBA00022679"/>
    </source>
</evidence>
<dbReference type="FunFam" id="3.30.300.10:FF:000003">
    <property type="entry name" value="S-adenosylmethionine synthase"/>
    <property type="match status" value="1"/>
</dbReference>
<comment type="cofactor">
    <cofactor evidence="10">
        <name>Mg(2+)</name>
        <dbReference type="ChEBI" id="CHEBI:18420"/>
    </cofactor>
    <text evidence="10">Binds 2 divalent ions per subunit.</text>
</comment>
<dbReference type="UniPathway" id="UPA00315">
    <property type="reaction ID" value="UER00080"/>
</dbReference>
<dbReference type="OrthoDB" id="9801686at2"/>
<evidence type="ECO:0000256" key="9">
    <source>
        <dbReference type="ARBA" id="ARBA00022958"/>
    </source>
</evidence>
<gene>
    <name evidence="10" type="primary">metK</name>
    <name evidence="16" type="ORF">AUMI_15390</name>
</gene>
<keyword evidence="3 10" id="KW-0554">One-carbon metabolism</keyword>
<feature type="binding site" evidence="10">
    <location>
        <position position="264"/>
    </location>
    <ligand>
        <name>ATP</name>
        <dbReference type="ChEBI" id="CHEBI:30616"/>
        <note>ligand shared between two neighboring subunits</note>
    </ligand>
</feature>
<dbReference type="PROSITE" id="PS00376">
    <property type="entry name" value="ADOMET_SYNTHASE_1"/>
    <property type="match status" value="1"/>
</dbReference>
<evidence type="ECO:0000256" key="11">
    <source>
        <dbReference type="RuleBase" id="RU000542"/>
    </source>
</evidence>
<comment type="function">
    <text evidence="10">Catalyzes the formation of S-adenosylmethionine (AdoMet) from methionine and ATP. The overall synthetic reaction is composed of two sequential steps, AdoMet formation and the subsequent tripolyphosphate hydrolysis which occurs prior to release of AdoMet from the enzyme.</text>
</comment>
<comment type="cofactor">
    <cofactor evidence="10">
        <name>K(+)</name>
        <dbReference type="ChEBI" id="CHEBI:29103"/>
    </cofactor>
    <text evidence="10">Binds 1 potassium ion per subunit.</text>
</comment>
<feature type="domain" description="S-adenosylmethionine synthetase C-terminal" evidence="15">
    <location>
        <begin position="235"/>
        <end position="374"/>
    </location>
</feature>
<keyword evidence="5 10" id="KW-0479">Metal-binding</keyword>
<evidence type="ECO:0000259" key="13">
    <source>
        <dbReference type="Pfam" id="PF00438"/>
    </source>
</evidence>
<evidence type="ECO:0000313" key="17">
    <source>
        <dbReference type="Proteomes" id="UP000243847"/>
    </source>
</evidence>
<evidence type="ECO:0000256" key="5">
    <source>
        <dbReference type="ARBA" id="ARBA00022723"/>
    </source>
</evidence>
<dbReference type="GO" id="GO:0000287">
    <property type="term" value="F:magnesium ion binding"/>
    <property type="evidence" value="ECO:0007669"/>
    <property type="project" value="UniProtKB-UniRule"/>
</dbReference>
<accession>A0A173LX43</accession>
<feature type="binding site" description="in other chain" evidence="10">
    <location>
        <begin position="163"/>
        <end position="165"/>
    </location>
    <ligand>
        <name>ATP</name>
        <dbReference type="ChEBI" id="CHEBI:30616"/>
        <note>ligand shared between two neighboring subunits</note>
    </ligand>
</feature>
<name>A0A173LX43_9MICO</name>
<feature type="binding site" description="in other chain" evidence="10">
    <location>
        <begin position="247"/>
        <end position="248"/>
    </location>
    <ligand>
        <name>ATP</name>
        <dbReference type="ChEBI" id="CHEBI:30616"/>
        <note>ligand shared between two neighboring subunits</note>
    </ligand>
</feature>
<dbReference type="Pfam" id="PF00438">
    <property type="entry name" value="S-AdoMet_synt_N"/>
    <property type="match status" value="1"/>
</dbReference>
<evidence type="ECO:0000256" key="8">
    <source>
        <dbReference type="ARBA" id="ARBA00022842"/>
    </source>
</evidence>
<dbReference type="PROSITE" id="PS00377">
    <property type="entry name" value="ADOMET_SYNTHASE_2"/>
    <property type="match status" value="1"/>
</dbReference>
<feature type="binding site" evidence="10">
    <location>
        <position position="268"/>
    </location>
    <ligand>
        <name>ATP</name>
        <dbReference type="ChEBI" id="CHEBI:30616"/>
        <note>ligand shared between two neighboring subunits</note>
    </ligand>
</feature>
<reference evidence="16 17" key="1">
    <citation type="journal article" date="2016" name="Genome Announc.">
        <title>Complete Genome Sequence of Aurantimicrobium minutum Type Strain KNCT, a Planktonic Ultramicrobacterium Isolated from River Water.</title>
        <authorList>
            <person name="Nakai R."/>
            <person name="Fujisawa T."/>
            <person name="Nakamura Y."/>
            <person name="Nishide H."/>
            <person name="Uchiyama I."/>
            <person name="Baba T."/>
            <person name="Toyoda A."/>
            <person name="Fujiyama A."/>
            <person name="Naganuma T."/>
            <person name="Niki H."/>
        </authorList>
    </citation>
    <scope>NUCLEOTIDE SEQUENCE [LARGE SCALE GENOMIC DNA]</scope>
    <source>
        <strain evidence="16 17">KNC</strain>
    </source>
</reference>
<evidence type="ECO:0000256" key="3">
    <source>
        <dbReference type="ARBA" id="ARBA00022563"/>
    </source>
</evidence>
<keyword evidence="10" id="KW-0963">Cytoplasm</keyword>
<feature type="binding site" evidence="10">
    <location>
        <position position="241"/>
    </location>
    <ligand>
        <name>ATP</name>
        <dbReference type="ChEBI" id="CHEBI:30616"/>
        <note>ligand shared between two neighboring subunits</note>
    </ligand>
</feature>
<dbReference type="SUPFAM" id="SSF55973">
    <property type="entry name" value="S-adenosylmethionine synthetase"/>
    <property type="match status" value="3"/>
</dbReference>
<evidence type="ECO:0000256" key="1">
    <source>
        <dbReference type="ARBA" id="ARBA00005224"/>
    </source>
</evidence>
<feature type="binding site" description="in other chain" evidence="10">
    <location>
        <position position="100"/>
    </location>
    <ligand>
        <name>L-methionine</name>
        <dbReference type="ChEBI" id="CHEBI:57844"/>
        <note>ligand shared between two neighboring subunits</note>
    </ligand>
</feature>
<evidence type="ECO:0000256" key="7">
    <source>
        <dbReference type="ARBA" id="ARBA00022840"/>
    </source>
</evidence>
<feature type="region of interest" description="Flexible loop" evidence="10">
    <location>
        <begin position="100"/>
        <end position="110"/>
    </location>
</feature>
<feature type="binding site" evidence="10">
    <location>
        <position position="18"/>
    </location>
    <ligand>
        <name>Mg(2+)</name>
        <dbReference type="ChEBI" id="CHEBI:18420"/>
    </ligand>
</feature>
<comment type="pathway">
    <text evidence="1 10">Amino-acid biosynthesis; S-adenosyl-L-methionine biosynthesis; S-adenosyl-L-methionine from L-methionine: step 1/1.</text>
</comment>
<dbReference type="InterPro" id="IPR022629">
    <property type="entry name" value="S-AdoMet_synt_central"/>
</dbReference>